<dbReference type="AlphaFoldDB" id="A0A7N0TKR5"/>
<dbReference type="Proteomes" id="UP000594263">
    <property type="component" value="Unplaced"/>
</dbReference>
<sequence length="97" mass="10414">MNKGTGGCFRARGSRGLEKKLNGIIKSYWRKVAIDGERKDALNGQICYARLPRGIDPHSSVPSDELAASLGEVLLNLVVHNLAAPTLHNSGFAGIML</sequence>
<proteinExistence type="predicted"/>
<evidence type="ECO:0000313" key="2">
    <source>
        <dbReference type="Proteomes" id="UP000594263"/>
    </source>
</evidence>
<dbReference type="EnsemblPlants" id="Kaladp0039s0380.1.v1.1">
    <property type="protein sequence ID" value="Kaladp0039s0380.1.v1.1"/>
    <property type="gene ID" value="Kaladp0039s0380.v1.1"/>
</dbReference>
<accession>A0A7N0TKR5</accession>
<evidence type="ECO:0000313" key="1">
    <source>
        <dbReference type="EnsemblPlants" id="Kaladp0039s0380.1.v1.1"/>
    </source>
</evidence>
<protein>
    <submittedName>
        <fullName evidence="1">Uncharacterized protein</fullName>
    </submittedName>
</protein>
<dbReference type="Gramene" id="Kaladp0039s0380.1.v1.1">
    <property type="protein sequence ID" value="Kaladp0039s0380.1.v1.1"/>
    <property type="gene ID" value="Kaladp0039s0380.v1.1"/>
</dbReference>
<reference evidence="1" key="1">
    <citation type="submission" date="2021-01" db="UniProtKB">
        <authorList>
            <consortium name="EnsemblPlants"/>
        </authorList>
    </citation>
    <scope>IDENTIFICATION</scope>
</reference>
<organism evidence="1 2">
    <name type="scientific">Kalanchoe fedtschenkoi</name>
    <name type="common">Lavender scallops</name>
    <name type="synonym">South American air plant</name>
    <dbReference type="NCBI Taxonomy" id="63787"/>
    <lineage>
        <taxon>Eukaryota</taxon>
        <taxon>Viridiplantae</taxon>
        <taxon>Streptophyta</taxon>
        <taxon>Embryophyta</taxon>
        <taxon>Tracheophyta</taxon>
        <taxon>Spermatophyta</taxon>
        <taxon>Magnoliopsida</taxon>
        <taxon>eudicotyledons</taxon>
        <taxon>Gunneridae</taxon>
        <taxon>Pentapetalae</taxon>
        <taxon>Saxifragales</taxon>
        <taxon>Crassulaceae</taxon>
        <taxon>Kalanchoe</taxon>
    </lineage>
</organism>
<name>A0A7N0TKR5_KALFE</name>
<keyword evidence="2" id="KW-1185">Reference proteome</keyword>